<dbReference type="NCBIfam" id="NF008967">
    <property type="entry name" value="PRK12313.1"/>
    <property type="match status" value="1"/>
</dbReference>
<evidence type="ECO:0000256" key="5">
    <source>
        <dbReference type="ARBA" id="ARBA00022600"/>
    </source>
</evidence>
<evidence type="ECO:0000256" key="11">
    <source>
        <dbReference type="PIRSR" id="PIRSR000463-1"/>
    </source>
</evidence>
<comment type="similarity">
    <text evidence="4 10">Belongs to the glycosyl hydrolase 13 family. GlgB subfamily.</text>
</comment>
<proteinExistence type="inferred from homology"/>
<dbReference type="InterPro" id="IPR044143">
    <property type="entry name" value="GlgB_N_E_set_prok"/>
</dbReference>
<dbReference type="HAMAP" id="MF_00685">
    <property type="entry name" value="GlgB"/>
    <property type="match status" value="1"/>
</dbReference>
<dbReference type="GO" id="GO:0003844">
    <property type="term" value="F:1,4-alpha-glucan branching enzyme activity"/>
    <property type="evidence" value="ECO:0007669"/>
    <property type="project" value="UniProtKB-UniRule"/>
</dbReference>
<dbReference type="CDD" id="cd02855">
    <property type="entry name" value="E_set_GBE_prok_N"/>
    <property type="match status" value="1"/>
</dbReference>
<keyword evidence="6 10" id="KW-0328">Glycosyltransferase</keyword>
<accession>A0A248TK90</accession>
<name>A0A248TK90_9BACI</name>
<dbReference type="InterPro" id="IPR006407">
    <property type="entry name" value="GlgB"/>
</dbReference>
<evidence type="ECO:0000256" key="7">
    <source>
        <dbReference type="ARBA" id="ARBA00022679"/>
    </source>
</evidence>
<evidence type="ECO:0000256" key="1">
    <source>
        <dbReference type="ARBA" id="ARBA00000826"/>
    </source>
</evidence>
<protein>
    <recommendedName>
        <fullName evidence="10">1,4-alpha-glucan branching enzyme GlgB</fullName>
        <ecNumber evidence="10">2.4.1.18</ecNumber>
    </recommendedName>
    <alternativeName>
        <fullName evidence="10">1,4-alpha-D-glucan:1,4-alpha-D-glucan 6-glucosyl-transferase</fullName>
    </alternativeName>
    <alternativeName>
        <fullName evidence="10">Alpha-(1-&gt;4)-glucan branching enzyme</fullName>
    </alternativeName>
    <alternativeName>
        <fullName evidence="10">Glycogen branching enzyme</fullName>
        <shortName evidence="10">BE</shortName>
    </alternativeName>
</protein>
<dbReference type="Pfam" id="PF00128">
    <property type="entry name" value="Alpha-amylase"/>
    <property type="match status" value="1"/>
</dbReference>
<dbReference type="PANTHER" id="PTHR43651:SF3">
    <property type="entry name" value="1,4-ALPHA-GLUCAN-BRANCHING ENZYME"/>
    <property type="match status" value="1"/>
</dbReference>
<dbReference type="GO" id="GO:0005829">
    <property type="term" value="C:cytosol"/>
    <property type="evidence" value="ECO:0007669"/>
    <property type="project" value="TreeGrafter"/>
</dbReference>
<dbReference type="NCBIfam" id="TIGR01515">
    <property type="entry name" value="branching_enzym"/>
    <property type="match status" value="1"/>
</dbReference>
<keyword evidence="9 10" id="KW-0119">Carbohydrate metabolism</keyword>
<evidence type="ECO:0000313" key="13">
    <source>
        <dbReference type="EMBL" id="ASV68565.1"/>
    </source>
</evidence>
<dbReference type="SUPFAM" id="SSF51445">
    <property type="entry name" value="(Trans)glycosidases"/>
    <property type="match status" value="1"/>
</dbReference>
<keyword evidence="8 10" id="KW-0320">Glycogen biosynthesis</keyword>
<gene>
    <name evidence="10 13" type="primary">glgB</name>
    <name evidence="13" type="ORF">CKF48_15510</name>
</gene>
<evidence type="ECO:0000256" key="2">
    <source>
        <dbReference type="ARBA" id="ARBA00002953"/>
    </source>
</evidence>
<dbReference type="PIRSF" id="PIRSF000463">
    <property type="entry name" value="GlgB"/>
    <property type="match status" value="1"/>
</dbReference>
<comment type="catalytic activity">
    <reaction evidence="1 10">
        <text>Transfers a segment of a (1-&gt;4)-alpha-D-glucan chain to a primary hydroxy group in a similar glucan chain.</text>
        <dbReference type="EC" id="2.4.1.18"/>
    </reaction>
</comment>
<dbReference type="UniPathway" id="UPA00164"/>
<dbReference type="SUPFAM" id="SSF81296">
    <property type="entry name" value="E set domains"/>
    <property type="match status" value="1"/>
</dbReference>
<organism evidence="13 14">
    <name type="scientific">Cytobacillus kochii</name>
    <dbReference type="NCBI Taxonomy" id="859143"/>
    <lineage>
        <taxon>Bacteria</taxon>
        <taxon>Bacillati</taxon>
        <taxon>Bacillota</taxon>
        <taxon>Bacilli</taxon>
        <taxon>Bacillales</taxon>
        <taxon>Bacillaceae</taxon>
        <taxon>Cytobacillus</taxon>
    </lineage>
</organism>
<dbReference type="EC" id="2.4.1.18" evidence="10"/>
<dbReference type="KEGG" id="bko:CKF48_15510"/>
<dbReference type="InterPro" id="IPR006047">
    <property type="entry name" value="GH13_cat_dom"/>
</dbReference>
<dbReference type="InterPro" id="IPR013780">
    <property type="entry name" value="Glyco_hydro_b"/>
</dbReference>
<evidence type="ECO:0000256" key="10">
    <source>
        <dbReference type="HAMAP-Rule" id="MF_00685"/>
    </source>
</evidence>
<dbReference type="OrthoDB" id="9800174at2"/>
<feature type="active site" description="Nucleophile" evidence="10 11">
    <location>
        <position position="309"/>
    </location>
</feature>
<dbReference type="AlphaFoldDB" id="A0A248TK90"/>
<dbReference type="Gene3D" id="2.60.40.10">
    <property type="entry name" value="Immunoglobulins"/>
    <property type="match status" value="1"/>
</dbReference>
<evidence type="ECO:0000256" key="9">
    <source>
        <dbReference type="ARBA" id="ARBA00023277"/>
    </source>
</evidence>
<evidence type="ECO:0000256" key="4">
    <source>
        <dbReference type="ARBA" id="ARBA00009000"/>
    </source>
</evidence>
<comment type="subunit">
    <text evidence="10">Monomer.</text>
</comment>
<feature type="domain" description="Glycosyl hydrolase family 13 catalytic" evidence="12">
    <location>
        <begin position="148"/>
        <end position="490"/>
    </location>
</feature>
<reference evidence="13 14" key="1">
    <citation type="submission" date="2017-08" db="EMBL/GenBank/DDBJ databases">
        <title>Complete Genome Sequence of Bacillus kochii Oregon-R-modENCODE STRAIN BDGP4, isolated from Drosophila melanogaster gut.</title>
        <authorList>
            <person name="Wan K.H."/>
            <person name="Yu C."/>
            <person name="Park S."/>
            <person name="Hammonds A.S."/>
            <person name="Booth B.W."/>
            <person name="Celniker S.E."/>
        </authorList>
    </citation>
    <scope>NUCLEOTIDE SEQUENCE [LARGE SCALE GENOMIC DNA]</scope>
    <source>
        <strain evidence="13 14">BDGP4</strain>
    </source>
</reference>
<dbReference type="SMART" id="SM00642">
    <property type="entry name" value="Aamy"/>
    <property type="match status" value="1"/>
</dbReference>
<dbReference type="Pfam" id="PF02806">
    <property type="entry name" value="Alpha-amylase_C"/>
    <property type="match status" value="1"/>
</dbReference>
<evidence type="ECO:0000256" key="6">
    <source>
        <dbReference type="ARBA" id="ARBA00022676"/>
    </source>
</evidence>
<dbReference type="Proteomes" id="UP000215137">
    <property type="component" value="Chromosome"/>
</dbReference>
<sequence length="629" mass="73939">MNTTAYPTEFEMHLFHEGSLFKAYELFGSHRHKEGDNWVTSFTIYAPHATSISLVGSFNHWNGEGFSLDKVNKEGIWRIQLDGDLTGEIYKYAIKNKDEQTFLKADPFAFCSELRPSTASIVYSLEGYKWKDQGWQKEKQQRKAFSEPMMIYEMHLGTWKKRNGLLLTYSELAEEIIPYVKEHGFTHIELMPIIEHPYDRSWGYQGTGYYSATSRYGEPKDLMFFIDQCHQNNIGVILDWVPGHFCKDQHGLYCLDGEYVYEYETEADRENFVWGTANFNLSKTEVHSFLISNAIFWMEKYHVDGFRIDAVSNIIFWPNNENRENPFGIQFLQKLNKAVFAYDPSILMMAEDSTDWPQVTAPVHYGGLGFSYKWNMGWMNDVLSYMEKAPHERQYHHNKMTFSLMYAYSENFLLPLSHDEVVHGKKSLLDKMPGDYWQKFAQYRLLLGFMMTHPGKKLLFMGFELGQFAEWKDEAELDWHLLQYEMHAKTNHYVKKLIKLYKRSKSLYEWDHRSEGFEWIDANNHQQSIFSFIRKGVEEQEILIVVCNFSPQVYMNFRMGVPKNGSYREVFNSDNNEFGGSHCINKRVLNTKKLSYHGKPYSIEMTIPPFGISVLRPVRKRKRSDVVNG</sequence>
<dbReference type="Pfam" id="PF02922">
    <property type="entry name" value="CBM_48"/>
    <property type="match status" value="1"/>
</dbReference>
<feature type="active site" description="Proton donor" evidence="10 11">
    <location>
        <position position="351"/>
    </location>
</feature>
<keyword evidence="14" id="KW-1185">Reference proteome</keyword>
<comment type="function">
    <text evidence="2 10">Catalyzes the formation of the alpha-1,6-glucosidic linkages in glycogen by scission of a 1,4-alpha-linked oligosaccharide from growing alpha-1,4-glucan chains and the subsequent attachment of the oligosaccharide to the alpha-1,6 position.</text>
</comment>
<dbReference type="PANTHER" id="PTHR43651">
    <property type="entry name" value="1,4-ALPHA-GLUCAN-BRANCHING ENZYME"/>
    <property type="match status" value="1"/>
</dbReference>
<keyword evidence="5 10" id="KW-0321">Glycogen metabolism</keyword>
<dbReference type="NCBIfam" id="NF003811">
    <property type="entry name" value="PRK05402.1"/>
    <property type="match status" value="1"/>
</dbReference>
<dbReference type="InterPro" id="IPR037439">
    <property type="entry name" value="Branching_enzy"/>
</dbReference>
<dbReference type="CDD" id="cd11322">
    <property type="entry name" value="AmyAc_Glg_BE"/>
    <property type="match status" value="1"/>
</dbReference>
<dbReference type="FunFam" id="3.20.20.80:FF:000003">
    <property type="entry name" value="1,4-alpha-glucan branching enzyme GlgB"/>
    <property type="match status" value="1"/>
</dbReference>
<evidence type="ECO:0000259" key="12">
    <source>
        <dbReference type="SMART" id="SM00642"/>
    </source>
</evidence>
<dbReference type="GO" id="GO:0043169">
    <property type="term" value="F:cation binding"/>
    <property type="evidence" value="ECO:0007669"/>
    <property type="project" value="InterPro"/>
</dbReference>
<comment type="pathway">
    <text evidence="3 10">Glycan biosynthesis; glycogen biosynthesis.</text>
</comment>
<dbReference type="EMBL" id="CP022983">
    <property type="protein sequence ID" value="ASV68565.1"/>
    <property type="molecule type" value="Genomic_DNA"/>
</dbReference>
<dbReference type="InterPro" id="IPR017853">
    <property type="entry name" value="GH"/>
</dbReference>
<evidence type="ECO:0000256" key="3">
    <source>
        <dbReference type="ARBA" id="ARBA00004964"/>
    </source>
</evidence>
<dbReference type="GO" id="GO:0004553">
    <property type="term" value="F:hydrolase activity, hydrolyzing O-glycosyl compounds"/>
    <property type="evidence" value="ECO:0007669"/>
    <property type="project" value="InterPro"/>
</dbReference>
<dbReference type="InterPro" id="IPR004193">
    <property type="entry name" value="Glyco_hydro_13_N"/>
</dbReference>
<dbReference type="InterPro" id="IPR013783">
    <property type="entry name" value="Ig-like_fold"/>
</dbReference>
<evidence type="ECO:0000313" key="14">
    <source>
        <dbReference type="Proteomes" id="UP000215137"/>
    </source>
</evidence>
<keyword evidence="7 10" id="KW-0808">Transferase</keyword>
<dbReference type="GO" id="GO:0005978">
    <property type="term" value="P:glycogen biosynthetic process"/>
    <property type="evidence" value="ECO:0007669"/>
    <property type="project" value="UniProtKB-UniRule"/>
</dbReference>
<dbReference type="FunFam" id="2.60.40.1180:FF:000002">
    <property type="entry name" value="1,4-alpha-glucan branching enzyme GlgB"/>
    <property type="match status" value="1"/>
</dbReference>
<dbReference type="InterPro" id="IPR006048">
    <property type="entry name" value="A-amylase/branching_C"/>
</dbReference>
<evidence type="ECO:0000256" key="8">
    <source>
        <dbReference type="ARBA" id="ARBA00023056"/>
    </source>
</evidence>
<dbReference type="InterPro" id="IPR014756">
    <property type="entry name" value="Ig_E-set"/>
</dbReference>
<dbReference type="Gene3D" id="3.20.20.80">
    <property type="entry name" value="Glycosidases"/>
    <property type="match status" value="1"/>
</dbReference>
<dbReference type="SUPFAM" id="SSF51011">
    <property type="entry name" value="Glycosyl hydrolase domain"/>
    <property type="match status" value="1"/>
</dbReference>
<dbReference type="RefSeq" id="WP_095372135.1">
    <property type="nucleotide sequence ID" value="NZ_CP022983.1"/>
</dbReference>
<dbReference type="Gene3D" id="2.60.40.1180">
    <property type="entry name" value="Golgi alpha-mannosidase II"/>
    <property type="match status" value="1"/>
</dbReference>